<feature type="transmembrane region" description="Helical" evidence="5">
    <location>
        <begin position="224"/>
        <end position="248"/>
    </location>
</feature>
<dbReference type="Proteomes" id="UP001652581">
    <property type="component" value="Chromosome 21"/>
</dbReference>
<evidence type="ECO:0000256" key="3">
    <source>
        <dbReference type="ARBA" id="ARBA00023136"/>
    </source>
</evidence>
<dbReference type="GO" id="GO:0009897">
    <property type="term" value="C:external side of plasma membrane"/>
    <property type="evidence" value="ECO:0007669"/>
    <property type="project" value="TreeGrafter"/>
</dbReference>
<gene>
    <name evidence="9" type="primary">CD244</name>
</gene>
<dbReference type="PROSITE" id="PS50835">
    <property type="entry name" value="IG_LIKE"/>
    <property type="match status" value="1"/>
</dbReference>
<dbReference type="InterPro" id="IPR036179">
    <property type="entry name" value="Ig-like_dom_sf"/>
</dbReference>
<evidence type="ECO:0000256" key="4">
    <source>
        <dbReference type="ARBA" id="ARBA00023180"/>
    </source>
</evidence>
<dbReference type="InterPro" id="IPR015631">
    <property type="entry name" value="CD2/SLAM_rcpt"/>
</dbReference>
<dbReference type="PANTHER" id="PTHR12080">
    <property type="entry name" value="SIGNALING LYMPHOCYTIC ACTIVATION MOLECULE"/>
    <property type="match status" value="1"/>
</dbReference>
<evidence type="ECO:0000256" key="6">
    <source>
        <dbReference type="SAM" id="SignalP"/>
    </source>
</evidence>
<dbReference type="InterPro" id="IPR024303">
    <property type="entry name" value="NK_rcpt_2B4_Ig_dom"/>
</dbReference>
<dbReference type="InterPro" id="IPR013783">
    <property type="entry name" value="Ig-like_fold"/>
</dbReference>
<keyword evidence="5" id="KW-0812">Transmembrane</keyword>
<evidence type="ECO:0000313" key="8">
    <source>
        <dbReference type="Proteomes" id="UP001652581"/>
    </source>
</evidence>
<dbReference type="CDD" id="cd00096">
    <property type="entry name" value="Ig"/>
    <property type="match status" value="1"/>
</dbReference>
<name>A0A6J0AXC6_VICPA</name>
<organism evidence="8 9">
    <name type="scientific">Vicugna pacos</name>
    <name type="common">Alpaca</name>
    <name type="synonym">Lama pacos</name>
    <dbReference type="NCBI Taxonomy" id="30538"/>
    <lineage>
        <taxon>Eukaryota</taxon>
        <taxon>Metazoa</taxon>
        <taxon>Chordata</taxon>
        <taxon>Craniata</taxon>
        <taxon>Vertebrata</taxon>
        <taxon>Euteleostomi</taxon>
        <taxon>Mammalia</taxon>
        <taxon>Eutheria</taxon>
        <taxon>Laurasiatheria</taxon>
        <taxon>Artiodactyla</taxon>
        <taxon>Tylopoda</taxon>
        <taxon>Camelidae</taxon>
        <taxon>Vicugna</taxon>
    </lineage>
</organism>
<accession>A0A6J0AXC6</accession>
<keyword evidence="4" id="KW-0325">Glycoprotein</keyword>
<dbReference type="AlphaFoldDB" id="A0A6J0AXC6"/>
<keyword evidence="8" id="KW-1185">Reference proteome</keyword>
<feature type="domain" description="Ig-like" evidence="7">
    <location>
        <begin position="134"/>
        <end position="214"/>
    </location>
</feature>
<keyword evidence="2 6" id="KW-0732">Signal</keyword>
<dbReference type="RefSeq" id="XP_015104572.1">
    <property type="nucleotide sequence ID" value="XM_015249086.3"/>
</dbReference>
<evidence type="ECO:0000256" key="1">
    <source>
        <dbReference type="ARBA" id="ARBA00004370"/>
    </source>
</evidence>
<evidence type="ECO:0000256" key="2">
    <source>
        <dbReference type="ARBA" id="ARBA00022729"/>
    </source>
</evidence>
<dbReference type="Gene3D" id="2.60.40.10">
    <property type="entry name" value="Immunoglobulins"/>
    <property type="match status" value="2"/>
</dbReference>
<sequence>MLGQALVLTLLLLITGHQGQDSADHVVGLSGESVWLRPLSTQMKTYSVHWKMKPSSNSSYLILSWKNDSSVMHVEPPLDHLKNRLNFTIEDLTLHIKAAQQQDSGLYIVEVTSDTGKVWRQTFQVSVFDRVEKPSLLEKKKTLDRGMCQVTLFCLVSGGGDVDVSYTWYKGTELIQTPRNLTELEVQIDADGLHIYTCNVSNPVSWANHTLELTQGCQSGHQNFIVLTLLVSVVFLLMAFFLITFTCWRRKRKQSQTSPEEVLTIYEDVNHVQIRRQQEQKPNSPGAGITIYSVIQSQSSASTSQETANTLYSLVQSSRKSGSKKRSPSPSFSKTIYEEVGNRASTAKNSARLSRRELENFCVYP</sequence>
<proteinExistence type="predicted"/>
<dbReference type="CTD" id="51744"/>
<feature type="signal peptide" evidence="6">
    <location>
        <begin position="1"/>
        <end position="19"/>
    </location>
</feature>
<evidence type="ECO:0000259" key="7">
    <source>
        <dbReference type="PROSITE" id="PS50835"/>
    </source>
</evidence>
<dbReference type="GO" id="GO:0002323">
    <property type="term" value="P:natural killer cell activation involved in immune response"/>
    <property type="evidence" value="ECO:0007669"/>
    <property type="project" value="TreeGrafter"/>
</dbReference>
<dbReference type="PANTHER" id="PTHR12080:SF56">
    <property type="entry name" value="NATURAL KILLER CELL RECEPTOR 2B4"/>
    <property type="match status" value="1"/>
</dbReference>
<dbReference type="Pfam" id="PF11465">
    <property type="entry name" value="Receptor_2B4"/>
    <property type="match status" value="1"/>
</dbReference>
<reference evidence="9" key="1">
    <citation type="submission" date="2025-08" db="UniProtKB">
        <authorList>
            <consortium name="RefSeq"/>
        </authorList>
    </citation>
    <scope>IDENTIFICATION</scope>
</reference>
<dbReference type="KEGG" id="vpc:102543770"/>
<evidence type="ECO:0000256" key="5">
    <source>
        <dbReference type="SAM" id="Phobius"/>
    </source>
</evidence>
<evidence type="ECO:0000313" key="9">
    <source>
        <dbReference type="RefSeq" id="XP_015104572.1"/>
    </source>
</evidence>
<dbReference type="InterPro" id="IPR007110">
    <property type="entry name" value="Ig-like_dom"/>
</dbReference>
<dbReference type="SMART" id="SM00409">
    <property type="entry name" value="IG"/>
    <property type="match status" value="1"/>
</dbReference>
<dbReference type="InterPro" id="IPR003599">
    <property type="entry name" value="Ig_sub"/>
</dbReference>
<dbReference type="GO" id="GO:0042288">
    <property type="term" value="F:MHC class I protein binding"/>
    <property type="evidence" value="ECO:0007669"/>
    <property type="project" value="TreeGrafter"/>
</dbReference>
<feature type="chain" id="PRO_5026968247" evidence="6">
    <location>
        <begin position="20"/>
        <end position="365"/>
    </location>
</feature>
<keyword evidence="3 5" id="KW-0472">Membrane</keyword>
<dbReference type="GeneID" id="102543770"/>
<comment type="subcellular location">
    <subcellularLocation>
        <location evidence="1">Membrane</location>
    </subcellularLocation>
</comment>
<keyword evidence="5" id="KW-1133">Transmembrane helix</keyword>
<dbReference type="SUPFAM" id="SSF48726">
    <property type="entry name" value="Immunoglobulin"/>
    <property type="match status" value="2"/>
</dbReference>
<protein>
    <submittedName>
        <fullName evidence="9">Natural killer cell receptor 2B4 isoform X1</fullName>
    </submittedName>
</protein>
<keyword evidence="9" id="KW-0675">Receptor</keyword>